<dbReference type="EMBL" id="BIFQ01000001">
    <property type="protein sequence ID" value="GCE05322.1"/>
    <property type="molecule type" value="Genomic_DNA"/>
</dbReference>
<dbReference type="Proteomes" id="UP000287224">
    <property type="component" value="Unassembled WGS sequence"/>
</dbReference>
<evidence type="ECO:0000313" key="2">
    <source>
        <dbReference type="Proteomes" id="UP000287224"/>
    </source>
</evidence>
<keyword evidence="2" id="KW-1185">Reference proteome</keyword>
<name>A0A401ZEN2_9CHLR</name>
<sequence>MVKSRYAEGPHKGTGVYKKMAKGPSLYSSFESYYSCSGKSLLARRSVSLAHDSPLPLSKADEVIHI</sequence>
<gene>
    <name evidence="1" type="ORF">KDAU_26510</name>
</gene>
<proteinExistence type="predicted"/>
<protein>
    <submittedName>
        <fullName evidence="1">Uncharacterized protein</fullName>
    </submittedName>
</protein>
<dbReference type="AlphaFoldDB" id="A0A401ZEN2"/>
<evidence type="ECO:0000313" key="1">
    <source>
        <dbReference type="EMBL" id="GCE05322.1"/>
    </source>
</evidence>
<organism evidence="1 2">
    <name type="scientific">Dictyobacter aurantiacus</name>
    <dbReference type="NCBI Taxonomy" id="1936993"/>
    <lineage>
        <taxon>Bacteria</taxon>
        <taxon>Bacillati</taxon>
        <taxon>Chloroflexota</taxon>
        <taxon>Ktedonobacteria</taxon>
        <taxon>Ktedonobacterales</taxon>
        <taxon>Dictyobacteraceae</taxon>
        <taxon>Dictyobacter</taxon>
    </lineage>
</organism>
<comment type="caution">
    <text evidence="1">The sequence shown here is derived from an EMBL/GenBank/DDBJ whole genome shotgun (WGS) entry which is preliminary data.</text>
</comment>
<accession>A0A401ZEN2</accession>
<reference evidence="2" key="1">
    <citation type="submission" date="2018-12" db="EMBL/GenBank/DDBJ databases">
        <title>Tengunoibacter tsumagoiensis gen. nov., sp. nov., Dictyobacter kobayashii sp. nov., D. alpinus sp. nov., and D. joshuensis sp. nov. and description of Dictyobacteraceae fam. nov. within the order Ktedonobacterales isolated from Tengu-no-mugimeshi.</title>
        <authorList>
            <person name="Wang C.M."/>
            <person name="Zheng Y."/>
            <person name="Sakai Y."/>
            <person name="Toyoda A."/>
            <person name="Minakuchi Y."/>
            <person name="Abe K."/>
            <person name="Yokota A."/>
            <person name="Yabe S."/>
        </authorList>
    </citation>
    <scope>NUCLEOTIDE SEQUENCE [LARGE SCALE GENOMIC DNA]</scope>
    <source>
        <strain evidence="2">S-27</strain>
    </source>
</reference>